<dbReference type="Gene3D" id="3.40.50.1000">
    <property type="entry name" value="HAD superfamily/HAD-like"/>
    <property type="match status" value="1"/>
</dbReference>
<comment type="catalytic activity">
    <reaction evidence="3">
        <text>an (S)-2-haloacid + H2O = a (2R)-2-hydroxycarboxylate + a halide anion + H(+)</text>
        <dbReference type="Rhea" id="RHEA:11192"/>
        <dbReference type="ChEBI" id="CHEBI:15377"/>
        <dbReference type="ChEBI" id="CHEBI:15378"/>
        <dbReference type="ChEBI" id="CHEBI:16042"/>
        <dbReference type="ChEBI" id="CHEBI:58314"/>
        <dbReference type="ChEBI" id="CHEBI:137405"/>
        <dbReference type="EC" id="3.8.1.2"/>
    </reaction>
</comment>
<keyword evidence="5" id="KW-1185">Reference proteome</keyword>
<dbReference type="CDD" id="cd02588">
    <property type="entry name" value="HAD_L2-DEX"/>
    <property type="match status" value="1"/>
</dbReference>
<name>A0A512BUH1_9HYPH</name>
<dbReference type="GO" id="GO:0018784">
    <property type="term" value="F:(S)-2-haloacid dehalogenase activity"/>
    <property type="evidence" value="ECO:0007669"/>
    <property type="project" value="UniProtKB-UniRule"/>
</dbReference>
<evidence type="ECO:0000313" key="4">
    <source>
        <dbReference type="EMBL" id="GEO15633.1"/>
    </source>
</evidence>
<dbReference type="Gene3D" id="1.10.150.240">
    <property type="entry name" value="Putative phosphatase, domain 2"/>
    <property type="match status" value="1"/>
</dbReference>
<proteinExistence type="inferred from homology"/>
<dbReference type="InterPro" id="IPR036412">
    <property type="entry name" value="HAD-like_sf"/>
</dbReference>
<dbReference type="EMBL" id="BJYU01000045">
    <property type="protein sequence ID" value="GEO15633.1"/>
    <property type="molecule type" value="Genomic_DNA"/>
</dbReference>
<dbReference type="SFLD" id="SFLDS00003">
    <property type="entry name" value="Haloacid_Dehalogenase"/>
    <property type="match status" value="1"/>
</dbReference>
<dbReference type="SFLD" id="SFLDF00045">
    <property type="entry name" value="2-haloacid_dehalogenase"/>
    <property type="match status" value="1"/>
</dbReference>
<dbReference type="RefSeq" id="WP_114187748.1">
    <property type="nucleotide sequence ID" value="NZ_BJYU01000045.1"/>
</dbReference>
<dbReference type="Pfam" id="PF00702">
    <property type="entry name" value="Hydrolase"/>
    <property type="match status" value="1"/>
</dbReference>
<comment type="similarity">
    <text evidence="1 3">Belongs to the HAD-like hydrolase superfamily. S-2-haloalkanoic acid dehalogenase family.</text>
</comment>
<dbReference type="SUPFAM" id="SSF56784">
    <property type="entry name" value="HAD-like"/>
    <property type="match status" value="1"/>
</dbReference>
<dbReference type="SFLD" id="SFLDG01135">
    <property type="entry name" value="C1.5.6:_HAD__Beta-PGM__Phospha"/>
    <property type="match status" value="1"/>
</dbReference>
<dbReference type="NCBIfam" id="TIGR01493">
    <property type="entry name" value="HAD-SF-IA-v2"/>
    <property type="match status" value="1"/>
</dbReference>
<sequence>MPSSHPIALQVKAVIFDAYGTLFDVHSAVGRHMGRVGAAAAAFSDIWRAKQLEYSWVLSLAETYRPFWELTERALDYAFARFPNVDRSLRPLLLEAYRSLTAYPEVPATLHTLRERGLKTGILSNGDPGMLSEAVSSAGLADYLDAVLSVDAAKVFKTSPRTYELVLSALPYSGQDIAFVSSNRWDVAGAAAFGFKAVWVNRLGMPDEYPDLAPSLVIPTLKGLLEGAPASAQSSL</sequence>
<evidence type="ECO:0000256" key="3">
    <source>
        <dbReference type="RuleBase" id="RU368077"/>
    </source>
</evidence>
<accession>A0A512BUH1</accession>
<dbReference type="AlphaFoldDB" id="A0A512BUH1"/>
<evidence type="ECO:0000313" key="5">
    <source>
        <dbReference type="Proteomes" id="UP000321085"/>
    </source>
</evidence>
<dbReference type="InterPro" id="IPR006439">
    <property type="entry name" value="HAD-SF_hydro_IA"/>
</dbReference>
<dbReference type="InterPro" id="IPR023198">
    <property type="entry name" value="PGP-like_dom2"/>
</dbReference>
<dbReference type="InterPro" id="IPR006328">
    <property type="entry name" value="2-HAD"/>
</dbReference>
<evidence type="ECO:0000256" key="1">
    <source>
        <dbReference type="ARBA" id="ARBA00008106"/>
    </source>
</evidence>
<evidence type="ECO:0000256" key="2">
    <source>
        <dbReference type="ARBA" id="ARBA00022801"/>
    </source>
</evidence>
<dbReference type="EC" id="3.8.1.2" evidence="3"/>
<dbReference type="PANTHER" id="PTHR43316:SF3">
    <property type="entry name" value="HALOACID DEHALOGENASE, TYPE II (AFU_ORTHOLOGUE AFUA_2G07750)-RELATED"/>
    <property type="match status" value="1"/>
</dbReference>
<dbReference type="InterPro" id="IPR023214">
    <property type="entry name" value="HAD_sf"/>
</dbReference>
<dbReference type="NCBIfam" id="TIGR01428">
    <property type="entry name" value="HAD_type_II"/>
    <property type="match status" value="1"/>
</dbReference>
<dbReference type="OrthoDB" id="7989657at2"/>
<dbReference type="InterPro" id="IPR051540">
    <property type="entry name" value="S-2-haloacid_dehalogenase"/>
</dbReference>
<reference evidence="4 5" key="1">
    <citation type="submission" date="2019-07" db="EMBL/GenBank/DDBJ databases">
        <title>Whole genome shotgun sequence of Microvirga aerophila NBRC 106136.</title>
        <authorList>
            <person name="Hosoyama A."/>
            <person name="Uohara A."/>
            <person name="Ohji S."/>
            <person name="Ichikawa N."/>
        </authorList>
    </citation>
    <scope>NUCLEOTIDE SEQUENCE [LARGE SCALE GENOMIC DNA]</scope>
    <source>
        <strain evidence="4 5">NBRC 106136</strain>
    </source>
</reference>
<organism evidence="4 5">
    <name type="scientific">Microvirga aerophila</name>
    <dbReference type="NCBI Taxonomy" id="670291"/>
    <lineage>
        <taxon>Bacteria</taxon>
        <taxon>Pseudomonadati</taxon>
        <taxon>Pseudomonadota</taxon>
        <taxon>Alphaproteobacteria</taxon>
        <taxon>Hyphomicrobiales</taxon>
        <taxon>Methylobacteriaceae</taxon>
        <taxon>Microvirga</taxon>
    </lineage>
</organism>
<protein>
    <recommendedName>
        <fullName evidence="3">(S)-2-haloacid dehalogenase</fullName>
        <ecNumber evidence="3">3.8.1.2</ecNumber>
    </recommendedName>
    <alternativeName>
        <fullName evidence="3">2-haloalkanoic acid dehalogenase</fullName>
    </alternativeName>
    <alternativeName>
        <fullName evidence="3">Halocarboxylic acid halidohydrolase</fullName>
    </alternativeName>
    <alternativeName>
        <fullName evidence="3">L-2-haloacid dehalogenase</fullName>
    </alternativeName>
</protein>
<dbReference type="SFLD" id="SFLDG01129">
    <property type="entry name" value="C1.5:_HAD__Beta-PGM__Phosphata"/>
    <property type="match status" value="1"/>
</dbReference>
<comment type="caution">
    <text evidence="4">The sequence shown here is derived from an EMBL/GenBank/DDBJ whole genome shotgun (WGS) entry which is preliminary data.</text>
</comment>
<dbReference type="Proteomes" id="UP000321085">
    <property type="component" value="Unassembled WGS sequence"/>
</dbReference>
<dbReference type="PANTHER" id="PTHR43316">
    <property type="entry name" value="HYDROLASE, HALOACID DELAHOGENASE-RELATED"/>
    <property type="match status" value="1"/>
</dbReference>
<comment type="function">
    <text evidence="3">Catalyzes the hydrolytic dehalogenation of small (S)-2-haloalkanoic acids to yield the corresponding (R)-2-hydroxyalkanoic acids.</text>
</comment>
<dbReference type="PRINTS" id="PR00413">
    <property type="entry name" value="HADHALOGNASE"/>
</dbReference>
<gene>
    <name evidence="4" type="ORF">MAE02_33290</name>
</gene>
<keyword evidence="2 3" id="KW-0378">Hydrolase</keyword>